<dbReference type="AlphaFoldDB" id="W0DHH6"/>
<dbReference type="HOGENOM" id="CLU_132631_1_0_6"/>
<name>W0DHH6_9GAMM</name>
<dbReference type="STRING" id="713585.THITH_05960"/>
<dbReference type="EMBL" id="CP007029">
    <property type="protein sequence ID" value="AHE97871.1"/>
    <property type="molecule type" value="Genomic_DNA"/>
</dbReference>
<dbReference type="OrthoDB" id="8607264at2"/>
<evidence type="ECO:0000313" key="1">
    <source>
        <dbReference type="EMBL" id="AHE97871.1"/>
    </source>
</evidence>
<keyword evidence="2" id="KW-1185">Reference proteome</keyword>
<reference evidence="1 2" key="1">
    <citation type="submission" date="2013-12" db="EMBL/GenBank/DDBJ databases">
        <authorList>
            <consortium name="DOE Joint Genome Institute"/>
            <person name="Muyzer G."/>
            <person name="Huntemann M."/>
            <person name="Han J."/>
            <person name="Chen A."/>
            <person name="Kyrpides N."/>
            <person name="Mavromatis K."/>
            <person name="Markowitz V."/>
            <person name="Palaniappan K."/>
            <person name="Ivanova N."/>
            <person name="Schaumberg A."/>
            <person name="Pati A."/>
            <person name="Liolios K."/>
            <person name="Nordberg H.P."/>
            <person name="Cantor M.N."/>
            <person name="Hua S.X."/>
            <person name="Woyke T."/>
        </authorList>
    </citation>
    <scope>NUCLEOTIDE SEQUENCE [LARGE SCALE GENOMIC DNA]</scope>
    <source>
        <strain evidence="1 2">ARh 1</strain>
    </source>
</reference>
<accession>W0DHH6</accession>
<dbReference type="PIRSF" id="PIRSF018634">
    <property type="entry name" value="UCP018634"/>
    <property type="match status" value="1"/>
</dbReference>
<dbReference type="KEGG" id="tti:THITH_05960"/>
<protein>
    <recommendedName>
        <fullName evidence="3">Type II toxin-antitoxin system RelE/ParE family toxin</fullName>
    </recommendedName>
</protein>
<proteinExistence type="predicted"/>
<organism evidence="1 2">
    <name type="scientific">Thioalkalivibrio paradoxus ARh 1</name>
    <dbReference type="NCBI Taxonomy" id="713585"/>
    <lineage>
        <taxon>Bacteria</taxon>
        <taxon>Pseudomonadati</taxon>
        <taxon>Pseudomonadota</taxon>
        <taxon>Gammaproteobacteria</taxon>
        <taxon>Chromatiales</taxon>
        <taxon>Ectothiorhodospiraceae</taxon>
        <taxon>Thioalkalivibrio</taxon>
    </lineage>
</organism>
<gene>
    <name evidence="1" type="ORF">THITH_05960</name>
</gene>
<dbReference type="InterPro" id="IPR009387">
    <property type="entry name" value="HigB-2"/>
</dbReference>
<dbReference type="Pfam" id="PF06296">
    <property type="entry name" value="RelE"/>
    <property type="match status" value="1"/>
</dbReference>
<dbReference type="Proteomes" id="UP000005289">
    <property type="component" value="Chromosome"/>
</dbReference>
<sequence>MRRVFQTRAFNRWMQKTGLPEDALCDAVSEMTRGLVDADLGGGVIKKRIALPGQGKRGGARTIVATKIEGHWFFLYGFRKNERASIDRDELKMLQEVAKELHGLDDQQLATALSAGEIMELCHGNKPT</sequence>
<evidence type="ECO:0008006" key="3">
    <source>
        <dbReference type="Google" id="ProtNLM"/>
    </source>
</evidence>
<evidence type="ECO:0000313" key="2">
    <source>
        <dbReference type="Proteomes" id="UP000005289"/>
    </source>
</evidence>